<proteinExistence type="predicted"/>
<accession>A0A286RAI2</accession>
<name>A0A286RAI2_9BACT</name>
<dbReference type="Proteomes" id="UP000215086">
    <property type="component" value="Chromosome"/>
</dbReference>
<evidence type="ECO:0000313" key="2">
    <source>
        <dbReference type="Proteomes" id="UP000215086"/>
    </source>
</evidence>
<organism evidence="1 2">
    <name type="scientific">Thermogutta terrifontis</name>
    <dbReference type="NCBI Taxonomy" id="1331910"/>
    <lineage>
        <taxon>Bacteria</taxon>
        <taxon>Pseudomonadati</taxon>
        <taxon>Planctomycetota</taxon>
        <taxon>Planctomycetia</taxon>
        <taxon>Pirellulales</taxon>
        <taxon>Thermoguttaceae</taxon>
        <taxon>Thermogutta</taxon>
    </lineage>
</organism>
<gene>
    <name evidence="1" type="ORF">THTE_0355</name>
</gene>
<keyword evidence="2" id="KW-1185">Reference proteome</keyword>
<dbReference type="KEGG" id="ttf:THTE_0355"/>
<evidence type="ECO:0000313" key="1">
    <source>
        <dbReference type="EMBL" id="ASV72957.1"/>
    </source>
</evidence>
<dbReference type="AlphaFoldDB" id="A0A286RAI2"/>
<dbReference type="EMBL" id="CP018477">
    <property type="protein sequence ID" value="ASV72957.1"/>
    <property type="molecule type" value="Genomic_DNA"/>
</dbReference>
<protein>
    <submittedName>
        <fullName evidence="1">Uncharacterized protein</fullName>
    </submittedName>
</protein>
<sequence>MNQGSSVFARGLGRAYHVRKAGAFVVVGQDRLVRTFGEVLR</sequence>
<reference evidence="1 2" key="1">
    <citation type="journal article" name="Front. Microbiol.">
        <title>Sugar Metabolism of the First Thermophilic Planctomycete Thermogutta terrifontis: Comparative Genomic and Transcriptomic Approaches.</title>
        <authorList>
            <person name="Elcheninov A.G."/>
            <person name="Menzel P."/>
            <person name="Gudbergsdottir S.R."/>
            <person name="Slesarev A.I."/>
            <person name="Kadnikov V.V."/>
            <person name="Krogh A."/>
            <person name="Bonch-Osmolovskaya E.A."/>
            <person name="Peng X."/>
            <person name="Kublanov I.V."/>
        </authorList>
    </citation>
    <scope>NUCLEOTIDE SEQUENCE [LARGE SCALE GENOMIC DNA]</scope>
    <source>
        <strain evidence="1 2">R1</strain>
    </source>
</reference>